<dbReference type="CDD" id="cd14279">
    <property type="entry name" value="CUE"/>
    <property type="match status" value="1"/>
</dbReference>
<dbReference type="EnsemblProtists" id="EOD22960">
    <property type="protein sequence ID" value="EOD22960"/>
    <property type="gene ID" value="EMIHUDRAFT_432106"/>
</dbReference>
<dbReference type="Proteomes" id="UP000013827">
    <property type="component" value="Unassembled WGS sequence"/>
</dbReference>
<accession>A0A0D3JHH5</accession>
<name>A0A0D3JHH5_EMIH1</name>
<dbReference type="GeneID" id="17268507"/>
<evidence type="ECO:0000256" key="1">
    <source>
        <dbReference type="SAM" id="MobiDB-lite"/>
    </source>
</evidence>
<protein>
    <submittedName>
        <fullName evidence="2">Uncharacterized protein</fullName>
    </submittedName>
</protein>
<dbReference type="PaxDb" id="2903-EOD22960"/>
<keyword evidence="3" id="KW-1185">Reference proteome</keyword>
<sequence>MPLFSRRSPRGAASDPFPSGSHGTGVQDTTAKLTLLRGVTGPEAREGDLLALLERHGGDVNAAINTYLDAGVHGAPQPPPGAAASSSAPAQALLQVTCPAGVRAGEEIQVSAPAGLMRVVVPQGVAPGQTFLMRCPGQTAQQQQQQQPSVVVVRQSPRCVVARPYGCYGGGYYGGCYRRGYYGDPYVGAGVGLLGGLLVANALFW</sequence>
<dbReference type="KEGG" id="ehx:EMIHUDRAFT_432106"/>
<dbReference type="AlphaFoldDB" id="A0A0D3JHH5"/>
<evidence type="ECO:0000313" key="2">
    <source>
        <dbReference type="EnsemblProtists" id="EOD22960"/>
    </source>
</evidence>
<proteinExistence type="predicted"/>
<reference evidence="3" key="1">
    <citation type="journal article" date="2013" name="Nature">
        <title>Pan genome of the phytoplankton Emiliania underpins its global distribution.</title>
        <authorList>
            <person name="Read B.A."/>
            <person name="Kegel J."/>
            <person name="Klute M.J."/>
            <person name="Kuo A."/>
            <person name="Lefebvre S.C."/>
            <person name="Maumus F."/>
            <person name="Mayer C."/>
            <person name="Miller J."/>
            <person name="Monier A."/>
            <person name="Salamov A."/>
            <person name="Young J."/>
            <person name="Aguilar M."/>
            <person name="Claverie J.M."/>
            <person name="Frickenhaus S."/>
            <person name="Gonzalez K."/>
            <person name="Herman E.K."/>
            <person name="Lin Y.C."/>
            <person name="Napier J."/>
            <person name="Ogata H."/>
            <person name="Sarno A.F."/>
            <person name="Shmutz J."/>
            <person name="Schroeder D."/>
            <person name="de Vargas C."/>
            <person name="Verret F."/>
            <person name="von Dassow P."/>
            <person name="Valentin K."/>
            <person name="Van de Peer Y."/>
            <person name="Wheeler G."/>
            <person name="Dacks J.B."/>
            <person name="Delwiche C.F."/>
            <person name="Dyhrman S.T."/>
            <person name="Glockner G."/>
            <person name="John U."/>
            <person name="Richards T."/>
            <person name="Worden A.Z."/>
            <person name="Zhang X."/>
            <person name="Grigoriev I.V."/>
            <person name="Allen A.E."/>
            <person name="Bidle K."/>
            <person name="Borodovsky M."/>
            <person name="Bowler C."/>
            <person name="Brownlee C."/>
            <person name="Cock J.M."/>
            <person name="Elias M."/>
            <person name="Gladyshev V.N."/>
            <person name="Groth M."/>
            <person name="Guda C."/>
            <person name="Hadaegh A."/>
            <person name="Iglesias-Rodriguez M.D."/>
            <person name="Jenkins J."/>
            <person name="Jones B.M."/>
            <person name="Lawson T."/>
            <person name="Leese F."/>
            <person name="Lindquist E."/>
            <person name="Lobanov A."/>
            <person name="Lomsadze A."/>
            <person name="Malik S.B."/>
            <person name="Marsh M.E."/>
            <person name="Mackinder L."/>
            <person name="Mock T."/>
            <person name="Mueller-Roeber B."/>
            <person name="Pagarete A."/>
            <person name="Parker M."/>
            <person name="Probert I."/>
            <person name="Quesneville H."/>
            <person name="Raines C."/>
            <person name="Rensing S.A."/>
            <person name="Riano-Pachon D.M."/>
            <person name="Richier S."/>
            <person name="Rokitta S."/>
            <person name="Shiraiwa Y."/>
            <person name="Soanes D.M."/>
            <person name="van der Giezen M."/>
            <person name="Wahlund T.M."/>
            <person name="Williams B."/>
            <person name="Wilson W."/>
            <person name="Wolfe G."/>
            <person name="Wurch L.L."/>
        </authorList>
    </citation>
    <scope>NUCLEOTIDE SEQUENCE</scope>
</reference>
<feature type="region of interest" description="Disordered" evidence="1">
    <location>
        <begin position="1"/>
        <end position="28"/>
    </location>
</feature>
<reference evidence="2" key="2">
    <citation type="submission" date="2024-10" db="UniProtKB">
        <authorList>
            <consortium name="EnsemblProtists"/>
        </authorList>
    </citation>
    <scope>IDENTIFICATION</scope>
</reference>
<organism evidence="2 3">
    <name type="scientific">Emiliania huxleyi (strain CCMP1516)</name>
    <dbReference type="NCBI Taxonomy" id="280463"/>
    <lineage>
        <taxon>Eukaryota</taxon>
        <taxon>Haptista</taxon>
        <taxon>Haptophyta</taxon>
        <taxon>Prymnesiophyceae</taxon>
        <taxon>Isochrysidales</taxon>
        <taxon>Noelaerhabdaceae</taxon>
        <taxon>Emiliania</taxon>
    </lineage>
</organism>
<dbReference type="HOGENOM" id="CLU_1339673_0_0_1"/>
<evidence type="ECO:0000313" key="3">
    <source>
        <dbReference type="Proteomes" id="UP000013827"/>
    </source>
</evidence>
<dbReference type="RefSeq" id="XP_005775389.1">
    <property type="nucleotide sequence ID" value="XM_005775332.1"/>
</dbReference>